<reference evidence="8" key="1">
    <citation type="submission" date="2020-06" db="EMBL/GenBank/DDBJ databases">
        <title>WGS assembly of Ceratodon purpureus strain R40.</title>
        <authorList>
            <person name="Carey S.B."/>
            <person name="Jenkins J."/>
            <person name="Shu S."/>
            <person name="Lovell J.T."/>
            <person name="Sreedasyam A."/>
            <person name="Maumus F."/>
            <person name="Tiley G.P."/>
            <person name="Fernandez-Pozo N."/>
            <person name="Barry K."/>
            <person name="Chen C."/>
            <person name="Wang M."/>
            <person name="Lipzen A."/>
            <person name="Daum C."/>
            <person name="Saski C.A."/>
            <person name="Payton A.C."/>
            <person name="Mcbreen J.C."/>
            <person name="Conrad R.E."/>
            <person name="Kollar L.M."/>
            <person name="Olsson S."/>
            <person name="Huttunen S."/>
            <person name="Landis J.B."/>
            <person name="Wickett N.J."/>
            <person name="Johnson M.G."/>
            <person name="Rensing S.A."/>
            <person name="Grimwood J."/>
            <person name="Schmutz J."/>
            <person name="Mcdaniel S.F."/>
        </authorList>
    </citation>
    <scope>NUCLEOTIDE SEQUENCE</scope>
    <source>
        <strain evidence="8">R40</strain>
    </source>
</reference>
<evidence type="ECO:0000256" key="6">
    <source>
        <dbReference type="SAM" id="Phobius"/>
    </source>
</evidence>
<dbReference type="InterPro" id="IPR055197">
    <property type="entry name" value="PHDvar_NSD"/>
</dbReference>
<keyword evidence="6" id="KW-0812">Transmembrane</keyword>
<evidence type="ECO:0000256" key="4">
    <source>
        <dbReference type="ARBA" id="ARBA00022833"/>
    </source>
</evidence>
<evidence type="ECO:0000259" key="7">
    <source>
        <dbReference type="SMART" id="SM00249"/>
    </source>
</evidence>
<protein>
    <recommendedName>
        <fullName evidence="7">Zinc finger PHD-type domain-containing protein</fullName>
    </recommendedName>
</protein>
<dbReference type="CDD" id="cd15566">
    <property type="entry name" value="PHD3_NSD"/>
    <property type="match status" value="1"/>
</dbReference>
<dbReference type="Pfam" id="PF23004">
    <property type="entry name" value="PHDvar_NSD"/>
    <property type="match status" value="1"/>
</dbReference>
<feature type="domain" description="Zinc finger PHD-type" evidence="7">
    <location>
        <begin position="410"/>
        <end position="479"/>
    </location>
</feature>
<dbReference type="GO" id="GO:0006338">
    <property type="term" value="P:chromatin remodeling"/>
    <property type="evidence" value="ECO:0007669"/>
    <property type="project" value="UniProtKB-ARBA"/>
</dbReference>
<dbReference type="Pfam" id="PF22908">
    <property type="entry name" value="PHD_NSD"/>
    <property type="match status" value="1"/>
</dbReference>
<keyword evidence="4" id="KW-0862">Zinc</keyword>
<evidence type="ECO:0000256" key="2">
    <source>
        <dbReference type="ARBA" id="ARBA00022737"/>
    </source>
</evidence>
<keyword evidence="9" id="KW-1185">Reference proteome</keyword>
<sequence length="584" mass="65112">MQCDSEDHVLQPELATFAFLWCWVAGGFTLGILSGRSWWRKFGAGALEAMETTEAIEFLDDFFLKSGAKRPSLMELPFAIQEIQWERAPAEKVYAQGKSNGLQEVTVEIDLWKLELPVEGKPKFLVHQVVGAWMELRKPRDFYLETMKVVMVAAHFLIFAKQSPNSTKGDVWRYVRKECSEFKTKANQKDLAQAFLLLQSIVTSDSKLQASSIIPQFFPNLFKKLGSQVAKGPDSDKKRPRVKTECSPVSETPACEGLSIVKIENSSHEDATSAGDIVRGESSSQGPRMRSLAEFSIEADLPLSKRLTPEQKKKKPGRPARRTSLRKGKGSDKFTVGDDDWVDEPDVCAFCDDGVENTERLLCCDGPCMRSFHPTIDSGWQNKCPTLRLTRAAVSVQTWMCPNCEAGQHQCFACGKLGYSTVPTDSTDSQEVFVCGAKQCKRFYHPSCVAKLLVPEAAQNNLACRIQLKLETFTCPLHKCASCNLDEDKTDPSLYLIKCRRCPVAWHEKCLPPICRTQLWRLEGGKSVMYCGQHILDPVLLTPERNHITFPTVETNGIPKGSKFSGALLSYSAPASRILGTCVS</sequence>
<dbReference type="PANTHER" id="PTHR46235">
    <property type="entry name" value="PHD FINGER-CONTAINING PROTEIN DDB_G0268158"/>
    <property type="match status" value="1"/>
</dbReference>
<dbReference type="CDD" id="cd15565">
    <property type="entry name" value="PHD2_NSD"/>
    <property type="match status" value="1"/>
</dbReference>
<name>A0A8T0IHZ9_CERPU</name>
<feature type="region of interest" description="Disordered" evidence="5">
    <location>
        <begin position="266"/>
        <end position="289"/>
    </location>
</feature>
<feature type="domain" description="Zinc finger PHD-type" evidence="7">
    <location>
        <begin position="347"/>
        <end position="405"/>
    </location>
</feature>
<feature type="region of interest" description="Disordered" evidence="5">
    <location>
        <begin position="229"/>
        <end position="251"/>
    </location>
</feature>
<proteinExistence type="predicted"/>
<keyword evidence="2" id="KW-0677">Repeat</keyword>
<keyword evidence="3" id="KW-0863">Zinc-finger</keyword>
<feature type="compositionally biased region" description="Basic residues" evidence="5">
    <location>
        <begin position="312"/>
        <end position="328"/>
    </location>
</feature>
<keyword evidence="6" id="KW-0472">Membrane</keyword>
<dbReference type="EMBL" id="CM026423">
    <property type="protein sequence ID" value="KAG0582549.1"/>
    <property type="molecule type" value="Genomic_DNA"/>
</dbReference>
<evidence type="ECO:0000313" key="8">
    <source>
        <dbReference type="EMBL" id="KAG0582549.1"/>
    </source>
</evidence>
<dbReference type="SUPFAM" id="SSF57903">
    <property type="entry name" value="FYVE/PHD zinc finger"/>
    <property type="match status" value="1"/>
</dbReference>
<comment type="caution">
    <text evidence="8">The sequence shown here is derived from an EMBL/GenBank/DDBJ whole genome shotgun (WGS) entry which is preliminary data.</text>
</comment>
<dbReference type="Gene3D" id="3.30.40.10">
    <property type="entry name" value="Zinc/RING finger domain, C3HC4 (zinc finger)"/>
    <property type="match status" value="2"/>
</dbReference>
<feature type="domain" description="Zinc finger PHD-type" evidence="7">
    <location>
        <begin position="480"/>
        <end position="535"/>
    </location>
</feature>
<dbReference type="InterPro" id="IPR001965">
    <property type="entry name" value="Znf_PHD"/>
</dbReference>
<keyword evidence="1" id="KW-0479">Metal-binding</keyword>
<dbReference type="GO" id="GO:0008270">
    <property type="term" value="F:zinc ion binding"/>
    <property type="evidence" value="ECO:0007669"/>
    <property type="project" value="UniProtKB-KW"/>
</dbReference>
<dbReference type="InterPro" id="IPR055198">
    <property type="entry name" value="NSD_PHD"/>
</dbReference>
<evidence type="ECO:0000256" key="3">
    <source>
        <dbReference type="ARBA" id="ARBA00022771"/>
    </source>
</evidence>
<accession>A0A8T0IHZ9</accession>
<evidence type="ECO:0000256" key="5">
    <source>
        <dbReference type="SAM" id="MobiDB-lite"/>
    </source>
</evidence>
<organism evidence="8 9">
    <name type="scientific">Ceratodon purpureus</name>
    <name type="common">Fire moss</name>
    <name type="synonym">Dicranum purpureum</name>
    <dbReference type="NCBI Taxonomy" id="3225"/>
    <lineage>
        <taxon>Eukaryota</taxon>
        <taxon>Viridiplantae</taxon>
        <taxon>Streptophyta</taxon>
        <taxon>Embryophyta</taxon>
        <taxon>Bryophyta</taxon>
        <taxon>Bryophytina</taxon>
        <taxon>Bryopsida</taxon>
        <taxon>Dicranidae</taxon>
        <taxon>Pseudoditrichales</taxon>
        <taxon>Ditrichaceae</taxon>
        <taxon>Ceratodon</taxon>
    </lineage>
</organism>
<dbReference type="Proteomes" id="UP000822688">
    <property type="component" value="Chromosome 3"/>
</dbReference>
<feature type="transmembrane region" description="Helical" evidence="6">
    <location>
        <begin position="14"/>
        <end position="33"/>
    </location>
</feature>
<keyword evidence="6" id="KW-1133">Transmembrane helix</keyword>
<feature type="region of interest" description="Disordered" evidence="5">
    <location>
        <begin position="304"/>
        <end position="332"/>
    </location>
</feature>
<dbReference type="InterPro" id="IPR011011">
    <property type="entry name" value="Znf_FYVE_PHD"/>
</dbReference>
<evidence type="ECO:0000313" key="9">
    <source>
        <dbReference type="Proteomes" id="UP000822688"/>
    </source>
</evidence>
<dbReference type="SMART" id="SM00249">
    <property type="entry name" value="PHD"/>
    <property type="match status" value="3"/>
</dbReference>
<dbReference type="AlphaFoldDB" id="A0A8T0IHZ9"/>
<dbReference type="InterPro" id="IPR013083">
    <property type="entry name" value="Znf_RING/FYVE/PHD"/>
</dbReference>
<gene>
    <name evidence="8" type="ORF">KC19_3G068400</name>
</gene>
<dbReference type="PANTHER" id="PTHR46235:SF3">
    <property type="entry name" value="PHD FINGER-CONTAINING PROTEIN DDB_G0268158"/>
    <property type="match status" value="1"/>
</dbReference>
<evidence type="ECO:0000256" key="1">
    <source>
        <dbReference type="ARBA" id="ARBA00022723"/>
    </source>
</evidence>